<gene>
    <name evidence="7" type="ORF">BCR42DRAFT_414929</name>
</gene>
<evidence type="ECO:0000256" key="2">
    <source>
        <dbReference type="ARBA" id="ARBA00022692"/>
    </source>
</evidence>
<evidence type="ECO:0000256" key="1">
    <source>
        <dbReference type="ARBA" id="ARBA00004370"/>
    </source>
</evidence>
<evidence type="ECO:0000256" key="3">
    <source>
        <dbReference type="ARBA" id="ARBA00022989"/>
    </source>
</evidence>
<feature type="transmembrane region" description="Helical" evidence="5">
    <location>
        <begin position="142"/>
        <end position="160"/>
    </location>
</feature>
<proteinExistence type="predicted"/>
<keyword evidence="8" id="KW-1185">Reference proteome</keyword>
<dbReference type="EMBL" id="MCGE01000011">
    <property type="protein sequence ID" value="ORZ16383.1"/>
    <property type="molecule type" value="Genomic_DNA"/>
</dbReference>
<name>A0A1X2IH82_9FUNG</name>
<comment type="subcellular location">
    <subcellularLocation>
        <location evidence="1">Membrane</location>
    </subcellularLocation>
</comment>
<keyword evidence="3 5" id="KW-1133">Transmembrane helix</keyword>
<dbReference type="STRING" id="90262.A0A1X2IH82"/>
<reference evidence="7 8" key="1">
    <citation type="submission" date="2016-07" db="EMBL/GenBank/DDBJ databases">
        <title>Pervasive Adenine N6-methylation of Active Genes in Fungi.</title>
        <authorList>
            <consortium name="DOE Joint Genome Institute"/>
            <person name="Mondo S.J."/>
            <person name="Dannebaum R.O."/>
            <person name="Kuo R.C."/>
            <person name="Labutti K."/>
            <person name="Haridas S."/>
            <person name="Kuo A."/>
            <person name="Salamov A."/>
            <person name="Ahrendt S.R."/>
            <person name="Lipzen A."/>
            <person name="Sullivan W."/>
            <person name="Andreopoulos W.B."/>
            <person name="Clum A."/>
            <person name="Lindquist E."/>
            <person name="Daum C."/>
            <person name="Ramamoorthy G.K."/>
            <person name="Gryganskyi A."/>
            <person name="Culley D."/>
            <person name="Magnuson J.K."/>
            <person name="James T.Y."/>
            <person name="O'Malley M.A."/>
            <person name="Stajich J.E."/>
            <person name="Spatafora J.W."/>
            <person name="Visel A."/>
            <person name="Grigoriev I.V."/>
        </authorList>
    </citation>
    <scope>NUCLEOTIDE SEQUENCE [LARGE SCALE GENOMIC DNA]</scope>
    <source>
        <strain evidence="7 8">NRRL 1336</strain>
    </source>
</reference>
<evidence type="ECO:0000313" key="7">
    <source>
        <dbReference type="EMBL" id="ORZ16383.1"/>
    </source>
</evidence>
<evidence type="ECO:0000256" key="5">
    <source>
        <dbReference type="SAM" id="Phobius"/>
    </source>
</evidence>
<dbReference type="GO" id="GO:0016491">
    <property type="term" value="F:oxidoreductase activity"/>
    <property type="evidence" value="ECO:0007669"/>
    <property type="project" value="InterPro"/>
</dbReference>
<dbReference type="AlphaFoldDB" id="A0A1X2IH82"/>
<organism evidence="7 8">
    <name type="scientific">Absidia repens</name>
    <dbReference type="NCBI Taxonomy" id="90262"/>
    <lineage>
        <taxon>Eukaryota</taxon>
        <taxon>Fungi</taxon>
        <taxon>Fungi incertae sedis</taxon>
        <taxon>Mucoromycota</taxon>
        <taxon>Mucoromycotina</taxon>
        <taxon>Mucoromycetes</taxon>
        <taxon>Mucorales</taxon>
        <taxon>Cunninghamellaceae</taxon>
        <taxon>Absidia</taxon>
    </lineage>
</organism>
<comment type="caution">
    <text evidence="7">The sequence shown here is derived from an EMBL/GenBank/DDBJ whole genome shotgun (WGS) entry which is preliminary data.</text>
</comment>
<feature type="transmembrane region" description="Helical" evidence="5">
    <location>
        <begin position="75"/>
        <end position="94"/>
    </location>
</feature>
<feature type="transmembrane region" description="Helical" evidence="5">
    <location>
        <begin position="26"/>
        <end position="48"/>
    </location>
</feature>
<evidence type="ECO:0000256" key="4">
    <source>
        <dbReference type="ARBA" id="ARBA00023136"/>
    </source>
</evidence>
<feature type="domain" description="Fatty acid hydroxylase" evidence="6">
    <location>
        <begin position="154"/>
        <end position="289"/>
    </location>
</feature>
<dbReference type="GO" id="GO:0008610">
    <property type="term" value="P:lipid biosynthetic process"/>
    <property type="evidence" value="ECO:0007669"/>
    <property type="project" value="InterPro"/>
</dbReference>
<keyword evidence="2 5" id="KW-0812">Transmembrane</keyword>
<keyword evidence="4 5" id="KW-0472">Membrane</keyword>
<dbReference type="InterPro" id="IPR006694">
    <property type="entry name" value="Fatty_acid_hydroxylase"/>
</dbReference>
<dbReference type="GO" id="GO:0016020">
    <property type="term" value="C:membrane"/>
    <property type="evidence" value="ECO:0007669"/>
    <property type="project" value="UniProtKB-SubCell"/>
</dbReference>
<evidence type="ECO:0000259" key="6">
    <source>
        <dbReference type="Pfam" id="PF04116"/>
    </source>
</evidence>
<protein>
    <submittedName>
        <fullName evidence="7">Fatty acid hydroxylase superfamily-domain-containing protein</fullName>
    </submittedName>
</protein>
<dbReference type="OrthoDB" id="408954at2759"/>
<dbReference type="InterPro" id="IPR050307">
    <property type="entry name" value="Sterol_Desaturase_Related"/>
</dbReference>
<dbReference type="PANTHER" id="PTHR11863">
    <property type="entry name" value="STEROL DESATURASE"/>
    <property type="match status" value="1"/>
</dbReference>
<sequence>MLDIILKKLSTSYNSIQKDPWADEILALWVPIAAYWIYSMLFHFLMMAEIPYFEQYRIHTPEDSDKRNRVTVKRVLAMVTLQQFIQVVLGSLVLHPITPQMMTTQQEQSLGRLVSYSLKLVSTFTSSNYDRQLTLALDIANALYWIVIPGIQFFAAMIIMDTHQYFLHRLFHLNKFLYKHFHSHHHRLYVPYAFGALYNHPVEGFLLDSLGATLAFELTRMTPRMSMIFFTFSTLKTVDDHCGYYLPWNPFQFLFGNNVKYHDIHHQAWGIKTNFSQPFFTFWDKLLGTEMTNNTRPSKSTKTN</sequence>
<dbReference type="GO" id="GO:0005506">
    <property type="term" value="F:iron ion binding"/>
    <property type="evidence" value="ECO:0007669"/>
    <property type="project" value="InterPro"/>
</dbReference>
<dbReference type="Pfam" id="PF04116">
    <property type="entry name" value="FA_hydroxylase"/>
    <property type="match status" value="1"/>
</dbReference>
<dbReference type="Proteomes" id="UP000193560">
    <property type="component" value="Unassembled WGS sequence"/>
</dbReference>
<evidence type="ECO:0000313" key="8">
    <source>
        <dbReference type="Proteomes" id="UP000193560"/>
    </source>
</evidence>
<accession>A0A1X2IH82</accession>